<sequence>MIEIKTVAGKVLYTAASASDVRAALVEAVKGRAYLGGAYLRGANLRDADLRDANLRGADLGGAYLRGADLRDAYLGGAYLRDADLRDAYLGGAYLRGAYLRGADLGGAYLRGADLRDAYLRDANLGAAKNAETAIAQTIVCPKGDVIGWKNCQGGRIVKLRIPADAARSNASGRKCRAERAEVLAIYAKDGTDADRAVSRHDPDFAYRVGETVTPTEPFDTDRWNECAAGIHFYITREEAEAHL</sequence>
<dbReference type="InterPro" id="IPR001646">
    <property type="entry name" value="5peptide_repeat"/>
</dbReference>
<evidence type="ECO:0000313" key="1">
    <source>
        <dbReference type="EMBL" id="KLO25874.1"/>
    </source>
</evidence>
<accession>A0ABR5FA66</accession>
<dbReference type="Proteomes" id="UP000036464">
    <property type="component" value="Unassembled WGS sequence"/>
</dbReference>
<dbReference type="Pfam" id="PF00805">
    <property type="entry name" value="Pentapeptide"/>
    <property type="match status" value="2"/>
</dbReference>
<proteinExistence type="predicted"/>
<dbReference type="EMBL" id="LDPO01000027">
    <property type="protein sequence ID" value="KLO25874.1"/>
    <property type="molecule type" value="Genomic_DNA"/>
</dbReference>
<protein>
    <recommendedName>
        <fullName evidence="3">Pentapeptide repeat-containing protein</fullName>
    </recommendedName>
</protein>
<keyword evidence="2" id="KW-1185">Reference proteome</keyword>
<evidence type="ECO:0008006" key="3">
    <source>
        <dbReference type="Google" id="ProtNLM"/>
    </source>
</evidence>
<name>A0ABR5FA66_9MYCO</name>
<dbReference type="InterPro" id="IPR043919">
    <property type="entry name" value="DUF5758"/>
</dbReference>
<dbReference type="Gene3D" id="2.160.20.80">
    <property type="entry name" value="E3 ubiquitin-protein ligase SopA"/>
    <property type="match status" value="1"/>
</dbReference>
<dbReference type="InterPro" id="IPR051082">
    <property type="entry name" value="Pentapeptide-BTB/POZ_domain"/>
</dbReference>
<organism evidence="1 2">
    <name type="scientific">Mycolicibacter heraklionensis</name>
    <dbReference type="NCBI Taxonomy" id="512402"/>
    <lineage>
        <taxon>Bacteria</taxon>
        <taxon>Bacillati</taxon>
        <taxon>Actinomycetota</taxon>
        <taxon>Actinomycetes</taxon>
        <taxon>Mycobacteriales</taxon>
        <taxon>Mycobacteriaceae</taxon>
        <taxon>Mycolicibacter</taxon>
    </lineage>
</organism>
<dbReference type="RefSeq" id="WP_047321212.1">
    <property type="nucleotide sequence ID" value="NZ_LDPO01000027.1"/>
</dbReference>
<comment type="caution">
    <text evidence="1">The sequence shown here is derived from an EMBL/GenBank/DDBJ whole genome shotgun (WGS) entry which is preliminary data.</text>
</comment>
<reference evidence="1 2" key="1">
    <citation type="submission" date="2015-05" db="EMBL/GenBank/DDBJ databases">
        <title>Genome sequence of Mycobacterium heraklionense Davo strain.</title>
        <authorList>
            <person name="Greninger A.L."/>
            <person name="Cunningham G."/>
            <person name="Miller S."/>
        </authorList>
    </citation>
    <scope>NUCLEOTIDE SEQUENCE [LARGE SCALE GENOMIC DNA]</scope>
    <source>
        <strain evidence="1 2">Davo</strain>
    </source>
</reference>
<gene>
    <name evidence="1" type="ORF">ABW16_21395</name>
</gene>
<dbReference type="PANTHER" id="PTHR14136:SF17">
    <property type="entry name" value="BTB_POZ DOMAIN-CONTAINING PROTEIN KCTD9"/>
    <property type="match status" value="1"/>
</dbReference>
<evidence type="ECO:0000313" key="2">
    <source>
        <dbReference type="Proteomes" id="UP000036464"/>
    </source>
</evidence>
<dbReference type="SUPFAM" id="SSF141571">
    <property type="entry name" value="Pentapeptide repeat-like"/>
    <property type="match status" value="1"/>
</dbReference>
<dbReference type="Pfam" id="PF19062">
    <property type="entry name" value="DUF5758"/>
    <property type="match status" value="1"/>
</dbReference>
<dbReference type="PANTHER" id="PTHR14136">
    <property type="entry name" value="BTB_POZ DOMAIN-CONTAINING PROTEIN KCTD9"/>
    <property type="match status" value="1"/>
</dbReference>